<evidence type="ECO:0000256" key="7">
    <source>
        <dbReference type="SAM" id="Phobius"/>
    </source>
</evidence>
<feature type="transmembrane region" description="Helical" evidence="7">
    <location>
        <begin position="54"/>
        <end position="76"/>
    </location>
</feature>
<protein>
    <recommendedName>
        <fullName evidence="8">Rhodopsin domain-containing protein</fullName>
    </recommendedName>
</protein>
<evidence type="ECO:0000259" key="8">
    <source>
        <dbReference type="Pfam" id="PF20684"/>
    </source>
</evidence>
<dbReference type="PANTHER" id="PTHR33048">
    <property type="entry name" value="PTH11-LIKE INTEGRAL MEMBRANE PROTEIN (AFU_ORTHOLOGUE AFUA_5G11245)"/>
    <property type="match status" value="1"/>
</dbReference>
<feature type="transmembrane region" description="Helical" evidence="7">
    <location>
        <begin position="183"/>
        <end position="207"/>
    </location>
</feature>
<evidence type="ECO:0000256" key="2">
    <source>
        <dbReference type="ARBA" id="ARBA00022692"/>
    </source>
</evidence>
<dbReference type="AlphaFoldDB" id="A0A9P9CXX5"/>
<comment type="caution">
    <text evidence="9">The sequence shown here is derived from an EMBL/GenBank/DDBJ whole genome shotgun (WGS) entry which is preliminary data.</text>
</comment>
<feature type="region of interest" description="Disordered" evidence="6">
    <location>
        <begin position="292"/>
        <end position="369"/>
    </location>
</feature>
<organism evidence="9 10">
    <name type="scientific">Dactylonectria estremocensis</name>
    <dbReference type="NCBI Taxonomy" id="1079267"/>
    <lineage>
        <taxon>Eukaryota</taxon>
        <taxon>Fungi</taxon>
        <taxon>Dikarya</taxon>
        <taxon>Ascomycota</taxon>
        <taxon>Pezizomycotina</taxon>
        <taxon>Sordariomycetes</taxon>
        <taxon>Hypocreomycetidae</taxon>
        <taxon>Hypocreales</taxon>
        <taxon>Nectriaceae</taxon>
        <taxon>Dactylonectria</taxon>
    </lineage>
</organism>
<feature type="transmembrane region" description="Helical" evidence="7">
    <location>
        <begin position="255"/>
        <end position="276"/>
    </location>
</feature>
<accession>A0A9P9CXX5</accession>
<dbReference type="InterPro" id="IPR049326">
    <property type="entry name" value="Rhodopsin_dom_fungi"/>
</dbReference>
<evidence type="ECO:0000313" key="10">
    <source>
        <dbReference type="Proteomes" id="UP000717696"/>
    </source>
</evidence>
<comment type="similarity">
    <text evidence="5">Belongs to the SAT4 family.</text>
</comment>
<dbReference type="Proteomes" id="UP000717696">
    <property type="component" value="Unassembled WGS sequence"/>
</dbReference>
<dbReference type="PANTHER" id="PTHR33048:SF19">
    <property type="entry name" value="MEMBRANE PROTEIN PTH11-LIKE, PUTATIVE (AFU_ORTHOLOGUE AFUA_1G14080)-RELATED"/>
    <property type="match status" value="1"/>
</dbReference>
<feature type="compositionally biased region" description="Polar residues" evidence="6">
    <location>
        <begin position="330"/>
        <end position="344"/>
    </location>
</feature>
<dbReference type="OrthoDB" id="5398233at2759"/>
<comment type="subcellular location">
    <subcellularLocation>
        <location evidence="1">Membrane</location>
        <topology evidence="1">Multi-pass membrane protein</topology>
    </subcellularLocation>
</comment>
<dbReference type="Pfam" id="PF20684">
    <property type="entry name" value="Fung_rhodopsin"/>
    <property type="match status" value="1"/>
</dbReference>
<feature type="transmembrane region" description="Helical" evidence="7">
    <location>
        <begin position="137"/>
        <end position="160"/>
    </location>
</feature>
<keyword evidence="2 7" id="KW-0812">Transmembrane</keyword>
<evidence type="ECO:0000256" key="5">
    <source>
        <dbReference type="ARBA" id="ARBA00038359"/>
    </source>
</evidence>
<evidence type="ECO:0000256" key="4">
    <source>
        <dbReference type="ARBA" id="ARBA00023136"/>
    </source>
</evidence>
<keyword evidence="4 7" id="KW-0472">Membrane</keyword>
<evidence type="ECO:0000256" key="6">
    <source>
        <dbReference type="SAM" id="MobiDB-lite"/>
    </source>
</evidence>
<keyword evidence="3 7" id="KW-1133">Transmembrane helix</keyword>
<gene>
    <name evidence="9" type="ORF">B0J13DRAFT_682472</name>
</gene>
<dbReference type="EMBL" id="JAGMUU010000078">
    <property type="protein sequence ID" value="KAH7109120.1"/>
    <property type="molecule type" value="Genomic_DNA"/>
</dbReference>
<keyword evidence="10" id="KW-1185">Reference proteome</keyword>
<proteinExistence type="inferred from homology"/>
<sequence length="413" mass="45894">MAFYSEAPEARPFSKDKPTLLMSWWIALFCIVTILLRLSGRYIRVEKLLREDKIIAAVLLPLVMRAVCVHFVLRYGTNNVRVDGLDLTQHEIDKRVIGSHLVLASRIFYAAVLWIIKFATLEFVSRLAMATRKKSHALLVLIMRWTLVATFIAAVISNLAECQPFTHYWQVKPDPGGKCRQGFAQLVIMGVCNVITDIILIAFPISIILSSRIATKRKVLLVMLFSLGLIIVGITLYRVPYIIRQNGRQVDRTMWASVEILASTAVGNTVALGSFLRDSGVKRKKFDGAGNYSGYSGSRSQSQSTKLTRTAARDWEEESEDGQPGKTTEGLWSSSHGASHTPADSISKLDGTRKSGERPVSPTHSHDSLITRDQLQASVEIPCADFPYRPPSAIIAGASRDIQPGNTLRRTHM</sequence>
<evidence type="ECO:0000256" key="3">
    <source>
        <dbReference type="ARBA" id="ARBA00022989"/>
    </source>
</evidence>
<name>A0A9P9CXX5_9HYPO</name>
<evidence type="ECO:0000256" key="1">
    <source>
        <dbReference type="ARBA" id="ARBA00004141"/>
    </source>
</evidence>
<feature type="transmembrane region" description="Helical" evidence="7">
    <location>
        <begin position="219"/>
        <end position="243"/>
    </location>
</feature>
<evidence type="ECO:0000313" key="9">
    <source>
        <dbReference type="EMBL" id="KAH7109120.1"/>
    </source>
</evidence>
<feature type="domain" description="Rhodopsin" evidence="8">
    <location>
        <begin position="36"/>
        <end position="266"/>
    </location>
</feature>
<feature type="transmembrane region" description="Helical" evidence="7">
    <location>
        <begin position="20"/>
        <end position="38"/>
    </location>
</feature>
<feature type="transmembrane region" description="Helical" evidence="7">
    <location>
        <begin position="96"/>
        <end position="116"/>
    </location>
</feature>
<dbReference type="InterPro" id="IPR052337">
    <property type="entry name" value="SAT4-like"/>
</dbReference>
<feature type="compositionally biased region" description="Low complexity" evidence="6">
    <location>
        <begin position="292"/>
        <end position="304"/>
    </location>
</feature>
<dbReference type="GO" id="GO:0016020">
    <property type="term" value="C:membrane"/>
    <property type="evidence" value="ECO:0007669"/>
    <property type="project" value="UniProtKB-SubCell"/>
</dbReference>
<reference evidence="9" key="1">
    <citation type="journal article" date="2021" name="Nat. Commun.">
        <title>Genetic determinants of endophytism in the Arabidopsis root mycobiome.</title>
        <authorList>
            <person name="Mesny F."/>
            <person name="Miyauchi S."/>
            <person name="Thiergart T."/>
            <person name="Pickel B."/>
            <person name="Atanasova L."/>
            <person name="Karlsson M."/>
            <person name="Huettel B."/>
            <person name="Barry K.W."/>
            <person name="Haridas S."/>
            <person name="Chen C."/>
            <person name="Bauer D."/>
            <person name="Andreopoulos W."/>
            <person name="Pangilinan J."/>
            <person name="LaButti K."/>
            <person name="Riley R."/>
            <person name="Lipzen A."/>
            <person name="Clum A."/>
            <person name="Drula E."/>
            <person name="Henrissat B."/>
            <person name="Kohler A."/>
            <person name="Grigoriev I.V."/>
            <person name="Martin F.M."/>
            <person name="Hacquard S."/>
        </authorList>
    </citation>
    <scope>NUCLEOTIDE SEQUENCE</scope>
    <source>
        <strain evidence="9">MPI-CAGE-AT-0021</strain>
    </source>
</reference>